<dbReference type="Pfam" id="PF09704">
    <property type="entry name" value="Cas_Cas5d"/>
    <property type="match status" value="1"/>
</dbReference>
<organism evidence="1 2">
    <name type="scientific">Thermoanaerobacter thermohydrosulfuricus</name>
    <name type="common">Clostridium thermohydrosulfuricum</name>
    <dbReference type="NCBI Taxonomy" id="1516"/>
    <lineage>
        <taxon>Bacteria</taxon>
        <taxon>Bacillati</taxon>
        <taxon>Bacillota</taxon>
        <taxon>Clostridia</taxon>
        <taxon>Thermoanaerobacterales</taxon>
        <taxon>Thermoanaerobacteraceae</taxon>
        <taxon>Thermoanaerobacter</taxon>
    </lineage>
</organism>
<accession>A0A1I2CIL6</accession>
<reference evidence="1 2" key="1">
    <citation type="submission" date="2016-10" db="EMBL/GenBank/DDBJ databases">
        <authorList>
            <person name="de Groot N.N."/>
        </authorList>
    </citation>
    <scope>NUCLEOTIDE SEQUENCE [LARGE SCALE GENOMIC DNA]</scope>
    <source>
        <strain evidence="1 2">DSM 569</strain>
    </source>
</reference>
<dbReference type="AlphaFoldDB" id="A0A1I2CIL6"/>
<protein>
    <submittedName>
        <fullName evidence="1">CRISPR-associated protein, Cas5h family</fullName>
    </submittedName>
</protein>
<dbReference type="InterPro" id="IPR021124">
    <property type="entry name" value="CRISPR-assoc_prot_Cas5"/>
</dbReference>
<name>A0A1I2CIL6_THETY</name>
<dbReference type="RefSeq" id="WP_004399633.1">
    <property type="nucleotide sequence ID" value="NZ_FNBS01000011.1"/>
</dbReference>
<evidence type="ECO:0000313" key="1">
    <source>
        <dbReference type="EMBL" id="SDF39901.1"/>
    </source>
</evidence>
<gene>
    <name evidence="1" type="ORF">SAMN04244560_00688</name>
</gene>
<sequence length="253" mass="29226">MRLLTFHLQGKAAHFRRYHSNSSALTYSIPPRTTIIGMIAGLLGFERDSYYELFSLDKCNITVAIKSPIKKLVQKMNLLKIEGINDFNGSKGVHTQTPTEIIFPQNLRNGYIDYQVWFYHKDKSIMEDFRKLIAGGNDFYITKGISLSLGGAQYLGWLRYEGEIEGEEKNYEASIPISSVIPIKYINDIEIGRDSYNKYFFVKEDIPLEFDKDRRLTETGKGNMLINLFSHPIKATVTKYVELSNNEYITWME</sequence>
<dbReference type="InterPro" id="IPR013422">
    <property type="entry name" value="CRISPR-assoc_prot_Cas5_N"/>
</dbReference>
<evidence type="ECO:0000313" key="2">
    <source>
        <dbReference type="Proteomes" id="UP000183404"/>
    </source>
</evidence>
<dbReference type="Gene3D" id="3.30.70.2660">
    <property type="match status" value="1"/>
</dbReference>
<dbReference type="Proteomes" id="UP000183404">
    <property type="component" value="Unassembled WGS sequence"/>
</dbReference>
<proteinExistence type="predicted"/>
<dbReference type="EMBL" id="FNBS01000011">
    <property type="protein sequence ID" value="SDF39901.1"/>
    <property type="molecule type" value="Genomic_DNA"/>
</dbReference>
<dbReference type="GO" id="GO:0043571">
    <property type="term" value="P:maintenance of CRISPR repeat elements"/>
    <property type="evidence" value="ECO:0007669"/>
    <property type="project" value="InterPro"/>
</dbReference>
<dbReference type="NCBIfam" id="TIGR02593">
    <property type="entry name" value="CRISPR_cas5"/>
    <property type="match status" value="1"/>
</dbReference>